<protein>
    <submittedName>
        <fullName evidence="1">Uncharacterized protein</fullName>
    </submittedName>
</protein>
<dbReference type="AlphaFoldDB" id="L8P3W1"/>
<dbReference type="EMBL" id="AMLP01000260">
    <property type="protein sequence ID" value="ELS50874.1"/>
    <property type="molecule type" value="Genomic_DNA"/>
</dbReference>
<accession>L8P3W1</accession>
<reference evidence="1 2" key="1">
    <citation type="journal article" date="2013" name="Genome Announc.">
        <title>Draft Genome Sequence of Streptomyces viridochromogenes Strain Tu57, Producer of Avilamycin.</title>
        <authorList>
            <person name="Gruning B.A."/>
            <person name="Erxleben A."/>
            <person name="Hahnlein A."/>
            <person name="Gunther S."/>
        </authorList>
    </citation>
    <scope>NUCLEOTIDE SEQUENCE [LARGE SCALE GENOMIC DNA]</scope>
    <source>
        <strain evidence="1 2">Tue57</strain>
    </source>
</reference>
<evidence type="ECO:0000313" key="1">
    <source>
        <dbReference type="EMBL" id="ELS50874.1"/>
    </source>
</evidence>
<name>L8P3W1_STRVR</name>
<comment type="caution">
    <text evidence="1">The sequence shown here is derived from an EMBL/GenBank/DDBJ whole genome shotgun (WGS) entry which is preliminary data.</text>
</comment>
<organism evidence="1 2">
    <name type="scientific">Streptomyces viridochromogenes Tue57</name>
    <dbReference type="NCBI Taxonomy" id="1160705"/>
    <lineage>
        <taxon>Bacteria</taxon>
        <taxon>Bacillati</taxon>
        <taxon>Actinomycetota</taxon>
        <taxon>Actinomycetes</taxon>
        <taxon>Kitasatosporales</taxon>
        <taxon>Streptomycetaceae</taxon>
        <taxon>Streptomyces</taxon>
    </lineage>
</organism>
<dbReference type="PATRIC" id="fig|1160705.3.peg.8051"/>
<gene>
    <name evidence="1" type="ORF">STVIR_8149</name>
</gene>
<evidence type="ECO:0000313" key="2">
    <source>
        <dbReference type="Proteomes" id="UP000011205"/>
    </source>
</evidence>
<proteinExistence type="predicted"/>
<dbReference type="Proteomes" id="UP000011205">
    <property type="component" value="Unassembled WGS sequence"/>
</dbReference>
<sequence>MEATAVRRRVLPLFRGAGCFLPNLTATAPSGLSRCGEGPV</sequence>